<keyword evidence="2" id="KW-0472">Membrane</keyword>
<keyword evidence="2" id="KW-1133">Transmembrane helix</keyword>
<keyword evidence="2" id="KW-0812">Transmembrane</keyword>
<accession>A0A9P4TPY5</accession>
<evidence type="ECO:0000313" key="4">
    <source>
        <dbReference type="Proteomes" id="UP000800093"/>
    </source>
</evidence>
<keyword evidence="4" id="KW-1185">Reference proteome</keyword>
<evidence type="ECO:0000256" key="2">
    <source>
        <dbReference type="SAM" id="Phobius"/>
    </source>
</evidence>
<gene>
    <name evidence="3" type="ORF">CC78DRAFT_303799</name>
</gene>
<proteinExistence type="predicted"/>
<feature type="transmembrane region" description="Helical" evidence="2">
    <location>
        <begin position="36"/>
        <end position="57"/>
    </location>
</feature>
<dbReference type="EMBL" id="ML986583">
    <property type="protein sequence ID" value="KAF2269125.1"/>
    <property type="molecule type" value="Genomic_DNA"/>
</dbReference>
<dbReference type="Proteomes" id="UP000800093">
    <property type="component" value="Unassembled WGS sequence"/>
</dbReference>
<evidence type="ECO:0000313" key="3">
    <source>
        <dbReference type="EMBL" id="KAF2269125.1"/>
    </source>
</evidence>
<organism evidence="3 4">
    <name type="scientific">Lojkania enalia</name>
    <dbReference type="NCBI Taxonomy" id="147567"/>
    <lineage>
        <taxon>Eukaryota</taxon>
        <taxon>Fungi</taxon>
        <taxon>Dikarya</taxon>
        <taxon>Ascomycota</taxon>
        <taxon>Pezizomycotina</taxon>
        <taxon>Dothideomycetes</taxon>
        <taxon>Pleosporomycetidae</taxon>
        <taxon>Pleosporales</taxon>
        <taxon>Pleosporales incertae sedis</taxon>
        <taxon>Lojkania</taxon>
    </lineage>
</organism>
<feature type="region of interest" description="Disordered" evidence="1">
    <location>
        <begin position="83"/>
        <end position="102"/>
    </location>
</feature>
<comment type="caution">
    <text evidence="3">The sequence shown here is derived from an EMBL/GenBank/DDBJ whole genome shotgun (WGS) entry which is preliminary data.</text>
</comment>
<name>A0A9P4TPY5_9PLEO</name>
<evidence type="ECO:0000256" key="1">
    <source>
        <dbReference type="SAM" id="MobiDB-lite"/>
    </source>
</evidence>
<protein>
    <submittedName>
        <fullName evidence="3">Uncharacterized protein</fullName>
    </submittedName>
</protein>
<sequence>MDTTKHMNLLPLLRRAGGGGGSDVPYHPPPSVGHEIGVMFGGFGAMLVGAILFYLWWRVKLAKDIKTEEERVNGLKTRGLFSEEKRGDAVAERERRGSTVQM</sequence>
<reference evidence="4" key="1">
    <citation type="journal article" date="2020" name="Stud. Mycol.">
        <title>101 Dothideomycetes genomes: A test case for predicting lifestyles and emergence of pathogens.</title>
        <authorList>
            <person name="Haridas S."/>
            <person name="Albert R."/>
            <person name="Binder M."/>
            <person name="Bloem J."/>
            <person name="LaButti K."/>
            <person name="Salamov A."/>
            <person name="Andreopoulos B."/>
            <person name="Baker S."/>
            <person name="Barry K."/>
            <person name="Bills G."/>
            <person name="Bluhm B."/>
            <person name="Cannon C."/>
            <person name="Castanera R."/>
            <person name="Culley D."/>
            <person name="Daum C."/>
            <person name="Ezra D."/>
            <person name="Gonzalez J."/>
            <person name="Henrissat B."/>
            <person name="Kuo A."/>
            <person name="Liang C."/>
            <person name="Lipzen A."/>
            <person name="Lutzoni F."/>
            <person name="Magnuson J."/>
            <person name="Mondo S."/>
            <person name="Nolan M."/>
            <person name="Ohm R."/>
            <person name="Pangilinan J."/>
            <person name="Park H.-J."/>
            <person name="Ramirez L."/>
            <person name="Alfaro M."/>
            <person name="Sun H."/>
            <person name="Tritt A."/>
            <person name="Yoshinaga Y."/>
            <person name="Zwiers L.-H."/>
            <person name="Turgeon B."/>
            <person name="Goodwin S."/>
            <person name="Spatafora J."/>
            <person name="Crous P."/>
            <person name="Grigoriev I."/>
        </authorList>
    </citation>
    <scope>NUCLEOTIDE SEQUENCE [LARGE SCALE GENOMIC DNA]</scope>
    <source>
        <strain evidence="4">CBS 304.66</strain>
    </source>
</reference>
<dbReference type="OrthoDB" id="3785460at2759"/>
<dbReference type="AlphaFoldDB" id="A0A9P4TPY5"/>